<keyword evidence="6" id="KW-1185">Reference proteome</keyword>
<dbReference type="eggNOG" id="COG0745">
    <property type="taxonomic scope" value="Bacteria"/>
</dbReference>
<dbReference type="PANTHER" id="PTHR45339">
    <property type="entry name" value="HYBRID SIGNAL TRANSDUCTION HISTIDINE KINASE J"/>
    <property type="match status" value="1"/>
</dbReference>
<dbReference type="PANTHER" id="PTHR45339:SF1">
    <property type="entry name" value="HYBRID SIGNAL TRANSDUCTION HISTIDINE KINASE J"/>
    <property type="match status" value="1"/>
</dbReference>
<evidence type="ECO:0000256" key="3">
    <source>
        <dbReference type="PROSITE-ProRule" id="PRU00169"/>
    </source>
</evidence>
<name>W0DQF3_9GAMM</name>
<dbReference type="Gene3D" id="3.40.50.2300">
    <property type="match status" value="1"/>
</dbReference>
<dbReference type="HOGENOM" id="CLU_000445_69_12_6"/>
<evidence type="ECO:0000256" key="1">
    <source>
        <dbReference type="ARBA" id="ARBA00022553"/>
    </source>
</evidence>
<organism evidence="5 6">
    <name type="scientific">Thiomicrospira aerophila AL3</name>
    <dbReference type="NCBI Taxonomy" id="717772"/>
    <lineage>
        <taxon>Bacteria</taxon>
        <taxon>Pseudomonadati</taxon>
        <taxon>Pseudomonadota</taxon>
        <taxon>Gammaproteobacteria</taxon>
        <taxon>Thiotrichales</taxon>
        <taxon>Piscirickettsiaceae</taxon>
        <taxon>Thiomicrospira</taxon>
    </lineage>
</organism>
<accession>W0DQF3</accession>
<dbReference type="KEGG" id="tao:THIAE_02745"/>
<dbReference type="RefSeq" id="WP_006459968.1">
    <property type="nucleotide sequence ID" value="NZ_CP007030.1"/>
</dbReference>
<dbReference type="AlphaFoldDB" id="W0DQF3"/>
<gene>
    <name evidence="5" type="ORF">THIAE_02745</name>
</gene>
<protein>
    <submittedName>
        <fullName evidence="5">Histidine kinase</fullName>
    </submittedName>
</protein>
<feature type="modified residue" description="4-aspartylphosphate" evidence="3">
    <location>
        <position position="54"/>
    </location>
</feature>
<sequence>MRNLNILLVDDDLLLHRIQSAFINGFGHQAYAVAHAEDAITALKNQSFDLVLMDLIMPDINGFEMTRRLRSEGFKLPIVALSGNDTPADRQQAQQAGMNGYLTKPLRLDAFNQVINNLF</sequence>
<dbReference type="InterPro" id="IPR001789">
    <property type="entry name" value="Sig_transdc_resp-reg_receiver"/>
</dbReference>
<evidence type="ECO:0000256" key="2">
    <source>
        <dbReference type="ARBA" id="ARBA00023012"/>
    </source>
</evidence>
<dbReference type="GO" id="GO:0000160">
    <property type="term" value="P:phosphorelay signal transduction system"/>
    <property type="evidence" value="ECO:0007669"/>
    <property type="project" value="UniProtKB-KW"/>
</dbReference>
<keyword evidence="5" id="KW-0418">Kinase</keyword>
<dbReference type="PROSITE" id="PS50110">
    <property type="entry name" value="RESPONSE_REGULATORY"/>
    <property type="match status" value="1"/>
</dbReference>
<keyword evidence="5" id="KW-0808">Transferase</keyword>
<evidence type="ECO:0000313" key="6">
    <source>
        <dbReference type="Proteomes" id="UP000005380"/>
    </source>
</evidence>
<dbReference type="InterPro" id="IPR011006">
    <property type="entry name" value="CheY-like_superfamily"/>
</dbReference>
<evidence type="ECO:0000313" key="5">
    <source>
        <dbReference type="EMBL" id="AHF00840.1"/>
    </source>
</evidence>
<keyword evidence="2" id="KW-0902">Two-component regulatory system</keyword>
<dbReference type="GO" id="GO:0016301">
    <property type="term" value="F:kinase activity"/>
    <property type="evidence" value="ECO:0007669"/>
    <property type="project" value="UniProtKB-KW"/>
</dbReference>
<dbReference type="SUPFAM" id="SSF52172">
    <property type="entry name" value="CheY-like"/>
    <property type="match status" value="1"/>
</dbReference>
<dbReference type="Proteomes" id="UP000005380">
    <property type="component" value="Chromosome"/>
</dbReference>
<dbReference type="EMBL" id="CP007030">
    <property type="protein sequence ID" value="AHF00840.1"/>
    <property type="molecule type" value="Genomic_DNA"/>
</dbReference>
<reference evidence="5 6" key="1">
    <citation type="submission" date="2013-12" db="EMBL/GenBank/DDBJ databases">
        <authorList>
            <consortium name="DOE Joint Genome Institute"/>
            <person name="Kappler U."/>
            <person name="Huntemann M."/>
            <person name="Han J."/>
            <person name="Chen A."/>
            <person name="Kyrpides N."/>
            <person name="Mavromatis K."/>
            <person name="Markowitz V."/>
            <person name="Palaniappan K."/>
            <person name="Ivanova N."/>
            <person name="Schaumberg A."/>
            <person name="Pati A."/>
            <person name="Liolios K."/>
            <person name="Nordberg H.P."/>
            <person name="Cantor M.N."/>
            <person name="Hua S.X."/>
            <person name="Woyke T."/>
        </authorList>
    </citation>
    <scope>NUCLEOTIDE SEQUENCE [LARGE SCALE GENOMIC DNA]</scope>
    <source>
        <strain evidence="6">AL2</strain>
    </source>
</reference>
<dbReference type="InParanoid" id="W0DQF3"/>
<keyword evidence="1 3" id="KW-0597">Phosphoprotein</keyword>
<evidence type="ECO:0000259" key="4">
    <source>
        <dbReference type="PROSITE" id="PS50110"/>
    </source>
</evidence>
<dbReference type="STRING" id="717772.THIAE_02745"/>
<dbReference type="SMART" id="SM00448">
    <property type="entry name" value="REC"/>
    <property type="match status" value="1"/>
</dbReference>
<proteinExistence type="predicted"/>
<dbReference type="CDD" id="cd17546">
    <property type="entry name" value="REC_hyHK_CKI1_RcsC-like"/>
    <property type="match status" value="1"/>
</dbReference>
<dbReference type="Pfam" id="PF00072">
    <property type="entry name" value="Response_reg"/>
    <property type="match status" value="1"/>
</dbReference>
<feature type="domain" description="Response regulatory" evidence="4">
    <location>
        <begin position="5"/>
        <end position="119"/>
    </location>
</feature>